<accession>A0ABN9KW58</accession>
<keyword evidence="4" id="KW-1185">Reference proteome</keyword>
<evidence type="ECO:0000256" key="1">
    <source>
        <dbReference type="ARBA" id="ARBA00022737"/>
    </source>
</evidence>
<name>A0ABN9KW58_9NEOB</name>
<evidence type="ECO:0000313" key="4">
    <source>
        <dbReference type="Proteomes" id="UP001176940"/>
    </source>
</evidence>
<evidence type="ECO:0000313" key="3">
    <source>
        <dbReference type="EMBL" id="CAJ0926548.1"/>
    </source>
</evidence>
<reference evidence="3" key="1">
    <citation type="submission" date="2023-07" db="EMBL/GenBank/DDBJ databases">
        <authorList>
            <person name="Stuckert A."/>
        </authorList>
    </citation>
    <scope>NUCLEOTIDE SEQUENCE</scope>
</reference>
<proteinExistence type="predicted"/>
<keyword evidence="1" id="KW-0677">Repeat</keyword>
<dbReference type="Pfam" id="PF23748">
    <property type="entry name" value="Beta-prop_LRRK2"/>
    <property type="match status" value="1"/>
</dbReference>
<evidence type="ECO:0000259" key="2">
    <source>
        <dbReference type="Pfam" id="PF23748"/>
    </source>
</evidence>
<protein>
    <recommendedName>
        <fullName evidence="2">LRRK2 beta-propeller domain-containing protein</fullName>
    </recommendedName>
</protein>
<dbReference type="InterPro" id="IPR056602">
    <property type="entry name" value="Beta-prop_LRRK2"/>
</dbReference>
<dbReference type="InterPro" id="IPR036322">
    <property type="entry name" value="WD40_repeat_dom_sf"/>
</dbReference>
<dbReference type="EMBL" id="CAUEEQ010004036">
    <property type="protein sequence ID" value="CAJ0926548.1"/>
    <property type="molecule type" value="Genomic_DNA"/>
</dbReference>
<feature type="domain" description="LRRK2 beta-propeller" evidence="2">
    <location>
        <begin position="22"/>
        <end position="99"/>
    </location>
</feature>
<dbReference type="SUPFAM" id="SSF50978">
    <property type="entry name" value="WD40 repeat-like"/>
    <property type="match status" value="1"/>
</dbReference>
<comment type="caution">
    <text evidence="3">The sequence shown here is derived from an EMBL/GenBank/DDBJ whole genome shotgun (WGS) entry which is preliminary data.</text>
</comment>
<dbReference type="Proteomes" id="UP001176940">
    <property type="component" value="Unassembled WGS sequence"/>
</dbReference>
<sequence length="108" mass="12250">MGEVCLVYKNALLTIVLFRFREEIAKQRKLNKEDAYTARVKAMFLQKNTALWVGTGGGHILLIDISTRRPIRIISSFCDSIRCMVPSQLDKGNVKKCCACIRMPQLTT</sequence>
<gene>
    <name evidence="3" type="ORF">RIMI_LOCUS2805336</name>
</gene>
<organism evidence="3 4">
    <name type="scientific">Ranitomeya imitator</name>
    <name type="common">mimic poison frog</name>
    <dbReference type="NCBI Taxonomy" id="111125"/>
    <lineage>
        <taxon>Eukaryota</taxon>
        <taxon>Metazoa</taxon>
        <taxon>Chordata</taxon>
        <taxon>Craniata</taxon>
        <taxon>Vertebrata</taxon>
        <taxon>Euteleostomi</taxon>
        <taxon>Amphibia</taxon>
        <taxon>Batrachia</taxon>
        <taxon>Anura</taxon>
        <taxon>Neobatrachia</taxon>
        <taxon>Hyloidea</taxon>
        <taxon>Dendrobatidae</taxon>
        <taxon>Dendrobatinae</taxon>
        <taxon>Ranitomeya</taxon>
    </lineage>
</organism>